<proteinExistence type="predicted"/>
<protein>
    <submittedName>
        <fullName evidence="1">Uncharacterized protein</fullName>
    </submittedName>
</protein>
<organism evidence="1 2">
    <name type="scientific">Penicillium nordicum</name>
    <dbReference type="NCBI Taxonomy" id="229535"/>
    <lineage>
        <taxon>Eukaryota</taxon>
        <taxon>Fungi</taxon>
        <taxon>Dikarya</taxon>
        <taxon>Ascomycota</taxon>
        <taxon>Pezizomycotina</taxon>
        <taxon>Eurotiomycetes</taxon>
        <taxon>Eurotiomycetidae</taxon>
        <taxon>Eurotiales</taxon>
        <taxon>Aspergillaceae</taxon>
        <taxon>Penicillium</taxon>
    </lineage>
</organism>
<comment type="caution">
    <text evidence="1">The sequence shown here is derived from an EMBL/GenBank/DDBJ whole genome shotgun (WGS) entry which is preliminary data.</text>
</comment>
<dbReference type="EMBL" id="LHQQ01000100">
    <property type="protein sequence ID" value="KOS42655.1"/>
    <property type="molecule type" value="Genomic_DNA"/>
</dbReference>
<evidence type="ECO:0000313" key="1">
    <source>
        <dbReference type="EMBL" id="KOS42655.1"/>
    </source>
</evidence>
<dbReference type="Proteomes" id="UP000037696">
    <property type="component" value="Unassembled WGS sequence"/>
</dbReference>
<accession>A0A0M9WFB6</accession>
<dbReference type="OrthoDB" id="5401170at2759"/>
<keyword evidence="2" id="KW-1185">Reference proteome</keyword>
<gene>
    <name evidence="1" type="ORF">ACN38_g6417</name>
</gene>
<name>A0A0M9WFB6_9EURO</name>
<dbReference type="AlphaFoldDB" id="A0A0M9WFB6"/>
<sequence length="263" mass="30685">MSTSILSGLLGTKVTVDLWPLPITGPAFETWEITEKIDEEMCAMHEIESNNGTRPAYVLGTFRCRSTDDNDDGKKLGIMKVYKQIPFVGTELHDYEYRKQQAVEPYEPTELIALKALKRRRCVVVPELLGYRITKQDAMEIVPRGCLMYIVWKQVPGKPLTQEAFWQAPLAERNEIRSRFRHTYQQLVEYEPSIGDIRKIIYDWITGEMHICGFWDAELLDGYATWDDYLFVQFDLVSGSKSDERYFNITASDTYHDEKGWRW</sequence>
<reference evidence="1 2" key="1">
    <citation type="submission" date="2015-08" db="EMBL/GenBank/DDBJ databases">
        <title>Genome sequencing of Penicillium nordicum.</title>
        <authorList>
            <person name="Nguyen H.D."/>
            <person name="Seifert K.A."/>
        </authorList>
    </citation>
    <scope>NUCLEOTIDE SEQUENCE [LARGE SCALE GENOMIC DNA]</scope>
    <source>
        <strain evidence="1 2">DAOMC 185683</strain>
    </source>
</reference>
<evidence type="ECO:0000313" key="2">
    <source>
        <dbReference type="Proteomes" id="UP000037696"/>
    </source>
</evidence>